<comment type="caution">
    <text evidence="3">The sequence shown here is derived from an EMBL/GenBank/DDBJ whole genome shotgun (WGS) entry which is preliminary data.</text>
</comment>
<dbReference type="PROSITE" id="PS00028">
    <property type="entry name" value="ZINC_FINGER_C2H2_1"/>
    <property type="match status" value="1"/>
</dbReference>
<dbReference type="Proteomes" id="UP000189670">
    <property type="component" value="Unassembled WGS sequence"/>
</dbReference>
<dbReference type="EMBL" id="ATBP01000403">
    <property type="protein sequence ID" value="ETR70570.1"/>
    <property type="molecule type" value="Genomic_DNA"/>
</dbReference>
<feature type="domain" description="C2H2-type" evidence="2">
    <location>
        <begin position="82"/>
        <end position="103"/>
    </location>
</feature>
<evidence type="ECO:0000313" key="4">
    <source>
        <dbReference type="Proteomes" id="UP000189670"/>
    </source>
</evidence>
<evidence type="ECO:0000313" key="3">
    <source>
        <dbReference type="EMBL" id="ETR70570.1"/>
    </source>
</evidence>
<sequence>MENTDDQRFNSGSDESIENDSKSFFENLKKEIEEGNDDSMDPVNASLSPDYPRITTIYSKWYTRTCLVCGLKFRENDIVRLCPKCNKAYHDDDQYNLHCWQKHFANKNVCTKPGYDLIDEVYRSGCSYELPDSFDNQQKIENESERIERVSEQFLQGLKSMWKAFGDKNVIEVKAADTHIIGLKCPWCRFSIRIGDRVVKCPCNKCNTYFHNDIFRHLECWNDWNGTKGNDFCPTSGAKIEKN</sequence>
<evidence type="ECO:0000259" key="2">
    <source>
        <dbReference type="PROSITE" id="PS00028"/>
    </source>
</evidence>
<feature type="region of interest" description="Disordered" evidence="1">
    <location>
        <begin position="1"/>
        <end position="21"/>
    </location>
</feature>
<name>A0A1V1P6Y2_9BACT</name>
<protein>
    <recommendedName>
        <fullName evidence="2">C2H2-type domain-containing protein</fullName>
    </recommendedName>
</protein>
<dbReference type="AlphaFoldDB" id="A0A1V1P6Y2"/>
<accession>A0A1V1P6Y2</accession>
<organism evidence="3 4">
    <name type="scientific">Candidatus Magnetoglobus multicellularis str. Araruama</name>
    <dbReference type="NCBI Taxonomy" id="890399"/>
    <lineage>
        <taxon>Bacteria</taxon>
        <taxon>Pseudomonadati</taxon>
        <taxon>Thermodesulfobacteriota</taxon>
        <taxon>Desulfobacteria</taxon>
        <taxon>Desulfobacterales</taxon>
        <taxon>Desulfobacteraceae</taxon>
        <taxon>Candidatus Magnetoglobus</taxon>
    </lineage>
</organism>
<gene>
    <name evidence="3" type="ORF">OMM_03150</name>
</gene>
<evidence type="ECO:0000256" key="1">
    <source>
        <dbReference type="SAM" id="MobiDB-lite"/>
    </source>
</evidence>
<reference evidence="4" key="1">
    <citation type="submission" date="2012-11" db="EMBL/GenBank/DDBJ databases">
        <authorList>
            <person name="Lucero-Rivera Y.E."/>
            <person name="Tovar-Ramirez D."/>
        </authorList>
    </citation>
    <scope>NUCLEOTIDE SEQUENCE [LARGE SCALE GENOMIC DNA]</scope>
    <source>
        <strain evidence="4">Araruama</strain>
    </source>
</reference>
<proteinExistence type="predicted"/>
<dbReference type="InterPro" id="IPR013087">
    <property type="entry name" value="Znf_C2H2_type"/>
</dbReference>